<reference evidence="1 2" key="1">
    <citation type="submission" date="2019-05" db="EMBL/GenBank/DDBJ databases">
        <title>Complete genome sequencing of Anaerostipes rhamnosivorans.</title>
        <authorList>
            <person name="Bui T.P.N."/>
            <person name="de Vos W.M."/>
        </authorList>
    </citation>
    <scope>NUCLEOTIDE SEQUENCE [LARGE SCALE GENOMIC DNA]</scope>
    <source>
        <strain evidence="1 2">1y2</strain>
    </source>
</reference>
<gene>
    <name evidence="1" type="ORF">AR1Y2_2775</name>
</gene>
<proteinExistence type="predicted"/>
<dbReference type="EMBL" id="CP040058">
    <property type="protein sequence ID" value="QCP36229.1"/>
    <property type="molecule type" value="Genomic_DNA"/>
</dbReference>
<sequence>MEKSGHAHFQSLFHMIKKKLGTNSVLPRVSFKIVSKIIQCVNEQQRRRGGSSMAYFV</sequence>
<keyword evidence="2" id="KW-1185">Reference proteome</keyword>
<dbReference type="Proteomes" id="UP000298653">
    <property type="component" value="Chromosome"/>
</dbReference>
<accession>A0A4P8IM28</accession>
<evidence type="ECO:0000313" key="2">
    <source>
        <dbReference type="Proteomes" id="UP000298653"/>
    </source>
</evidence>
<evidence type="ECO:0000313" key="1">
    <source>
        <dbReference type="EMBL" id="QCP36229.1"/>
    </source>
</evidence>
<organism evidence="1 2">
    <name type="scientific">Anaerostipes rhamnosivorans</name>
    <dbReference type="NCBI Taxonomy" id="1229621"/>
    <lineage>
        <taxon>Bacteria</taxon>
        <taxon>Bacillati</taxon>
        <taxon>Bacillota</taxon>
        <taxon>Clostridia</taxon>
        <taxon>Lachnospirales</taxon>
        <taxon>Lachnospiraceae</taxon>
        <taxon>Anaerostipes</taxon>
    </lineage>
</organism>
<protein>
    <submittedName>
        <fullName evidence="1">Uncharacterized protein</fullName>
    </submittedName>
</protein>
<dbReference type="AlphaFoldDB" id="A0A4P8IM28"/>
<dbReference type="KEGG" id="arf:AR1Y2_2775"/>
<name>A0A4P8IM28_9FIRM</name>